<proteinExistence type="predicted"/>
<dbReference type="AlphaFoldDB" id="A0AA36IYH2"/>
<protein>
    <submittedName>
        <fullName evidence="1">Uncharacterized protein</fullName>
    </submittedName>
</protein>
<comment type="caution">
    <text evidence="1">The sequence shown here is derived from an EMBL/GenBank/DDBJ whole genome shotgun (WGS) entry which is preliminary data.</text>
</comment>
<sequence>MAVQRMMENARGDEWQSLYHAIKSVEQQIMSRDASTGKEDPREVFKHIQNHLNKEYPGSS</sequence>
<gene>
    <name evidence="1" type="ORF">EVOR1521_LOCUS20551</name>
</gene>
<evidence type="ECO:0000313" key="1">
    <source>
        <dbReference type="EMBL" id="CAJ1396295.1"/>
    </source>
</evidence>
<evidence type="ECO:0000313" key="2">
    <source>
        <dbReference type="Proteomes" id="UP001178507"/>
    </source>
</evidence>
<name>A0AA36IYH2_9DINO</name>
<dbReference type="EMBL" id="CAUJNA010003226">
    <property type="protein sequence ID" value="CAJ1396295.1"/>
    <property type="molecule type" value="Genomic_DNA"/>
</dbReference>
<dbReference type="Proteomes" id="UP001178507">
    <property type="component" value="Unassembled WGS sequence"/>
</dbReference>
<accession>A0AA36IYH2</accession>
<reference evidence="1" key="1">
    <citation type="submission" date="2023-08" db="EMBL/GenBank/DDBJ databases">
        <authorList>
            <person name="Chen Y."/>
            <person name="Shah S."/>
            <person name="Dougan E. K."/>
            <person name="Thang M."/>
            <person name="Chan C."/>
        </authorList>
    </citation>
    <scope>NUCLEOTIDE SEQUENCE</scope>
</reference>
<organism evidence="1 2">
    <name type="scientific">Effrenium voratum</name>
    <dbReference type="NCBI Taxonomy" id="2562239"/>
    <lineage>
        <taxon>Eukaryota</taxon>
        <taxon>Sar</taxon>
        <taxon>Alveolata</taxon>
        <taxon>Dinophyceae</taxon>
        <taxon>Suessiales</taxon>
        <taxon>Symbiodiniaceae</taxon>
        <taxon>Effrenium</taxon>
    </lineage>
</organism>
<keyword evidence="2" id="KW-1185">Reference proteome</keyword>